<organism evidence="2 3">
    <name type="scientific">Paenibacillus nasutitermitis</name>
    <dbReference type="NCBI Taxonomy" id="1652958"/>
    <lineage>
        <taxon>Bacteria</taxon>
        <taxon>Bacillati</taxon>
        <taxon>Bacillota</taxon>
        <taxon>Bacilli</taxon>
        <taxon>Bacillales</taxon>
        <taxon>Paenibacillaceae</taxon>
        <taxon>Paenibacillus</taxon>
    </lineage>
</organism>
<dbReference type="EMBL" id="BMHP01000002">
    <property type="protein sequence ID" value="GGD70624.1"/>
    <property type="molecule type" value="Genomic_DNA"/>
</dbReference>
<keyword evidence="1" id="KW-0175">Coiled coil</keyword>
<protein>
    <submittedName>
        <fullName evidence="2">Uncharacterized protein</fullName>
    </submittedName>
</protein>
<sequence length="113" mass="12880">MGKSPFSPEYLNELVGVKKDEIASLKSEIEQLEIKLNSKKVEINDAEELQKIIPVWRETYKNASTDKKKVMLGSLLETVMISKDSIEVNFRIILGDFKRGLTSETRDSDISPY</sequence>
<gene>
    <name evidence="2" type="ORF">GCM10010911_30620</name>
</gene>
<name>A0A917DVF4_9BACL</name>
<dbReference type="RefSeq" id="WP_229750309.1">
    <property type="nucleotide sequence ID" value="NZ_BMHP01000002.1"/>
</dbReference>
<feature type="coiled-coil region" evidence="1">
    <location>
        <begin position="15"/>
        <end position="49"/>
    </location>
</feature>
<reference evidence="2" key="1">
    <citation type="journal article" date="2014" name="Int. J. Syst. Evol. Microbiol.">
        <title>Complete genome sequence of Corynebacterium casei LMG S-19264T (=DSM 44701T), isolated from a smear-ripened cheese.</title>
        <authorList>
            <consortium name="US DOE Joint Genome Institute (JGI-PGF)"/>
            <person name="Walter F."/>
            <person name="Albersmeier A."/>
            <person name="Kalinowski J."/>
            <person name="Ruckert C."/>
        </authorList>
    </citation>
    <scope>NUCLEOTIDE SEQUENCE</scope>
    <source>
        <strain evidence="2">CGMCC 1.15178</strain>
    </source>
</reference>
<proteinExistence type="predicted"/>
<evidence type="ECO:0000313" key="2">
    <source>
        <dbReference type="EMBL" id="GGD70624.1"/>
    </source>
</evidence>
<accession>A0A917DVF4</accession>
<dbReference type="Proteomes" id="UP000612456">
    <property type="component" value="Unassembled WGS sequence"/>
</dbReference>
<comment type="caution">
    <text evidence="2">The sequence shown here is derived from an EMBL/GenBank/DDBJ whole genome shotgun (WGS) entry which is preliminary data.</text>
</comment>
<evidence type="ECO:0000256" key="1">
    <source>
        <dbReference type="SAM" id="Coils"/>
    </source>
</evidence>
<dbReference type="AlphaFoldDB" id="A0A917DVF4"/>
<evidence type="ECO:0000313" key="3">
    <source>
        <dbReference type="Proteomes" id="UP000612456"/>
    </source>
</evidence>
<keyword evidence="3" id="KW-1185">Reference proteome</keyword>
<reference evidence="2" key="2">
    <citation type="submission" date="2020-09" db="EMBL/GenBank/DDBJ databases">
        <authorList>
            <person name="Sun Q."/>
            <person name="Zhou Y."/>
        </authorList>
    </citation>
    <scope>NUCLEOTIDE SEQUENCE</scope>
    <source>
        <strain evidence="2">CGMCC 1.15178</strain>
    </source>
</reference>